<keyword evidence="1 2" id="KW-0807">Transducer</keyword>
<organism evidence="6 7">
    <name type="scientific">Paenibacillus filicis</name>
    <dbReference type="NCBI Taxonomy" id="669464"/>
    <lineage>
        <taxon>Bacteria</taxon>
        <taxon>Bacillati</taxon>
        <taxon>Bacillota</taxon>
        <taxon>Bacilli</taxon>
        <taxon>Bacillales</taxon>
        <taxon>Paenibacillaceae</taxon>
        <taxon>Paenibacillus</taxon>
    </lineage>
</organism>
<feature type="domain" description="Methyl-accepting transducer" evidence="5">
    <location>
        <begin position="219"/>
        <end position="469"/>
    </location>
</feature>
<dbReference type="SMART" id="SM00283">
    <property type="entry name" value="MA"/>
    <property type="match status" value="1"/>
</dbReference>
<feature type="transmembrane region" description="Helical" evidence="4">
    <location>
        <begin position="153"/>
        <end position="172"/>
    </location>
</feature>
<proteinExistence type="predicted"/>
<feature type="transmembrane region" description="Helical" evidence="4">
    <location>
        <begin position="12"/>
        <end position="30"/>
    </location>
</feature>
<evidence type="ECO:0000313" key="6">
    <source>
        <dbReference type="EMBL" id="MEK8131812.1"/>
    </source>
</evidence>
<comment type="caution">
    <text evidence="6">The sequence shown here is derived from an EMBL/GenBank/DDBJ whole genome shotgun (WGS) entry which is preliminary data.</text>
</comment>
<name>A0ABU9DSE7_9BACL</name>
<keyword evidence="7" id="KW-1185">Reference proteome</keyword>
<dbReference type="Proteomes" id="UP001469365">
    <property type="component" value="Unassembled WGS sequence"/>
</dbReference>
<dbReference type="SUPFAM" id="SSF58104">
    <property type="entry name" value="Methyl-accepting chemotaxis protein (MCP) signaling domain"/>
    <property type="match status" value="1"/>
</dbReference>
<gene>
    <name evidence="6" type="ORF">WMW72_28285</name>
</gene>
<evidence type="ECO:0000256" key="3">
    <source>
        <dbReference type="SAM" id="Coils"/>
    </source>
</evidence>
<evidence type="ECO:0000256" key="2">
    <source>
        <dbReference type="PROSITE-ProRule" id="PRU00284"/>
    </source>
</evidence>
<dbReference type="Pfam" id="PF00015">
    <property type="entry name" value="MCPsignal"/>
    <property type="match status" value="1"/>
</dbReference>
<sequence>MLDKKNQLMLQLAAGAGVLNVLMFIAAKKWPMFHDEGHVSHSFSPDTEPGQLLILAASLLALAANVGLFLRKRGHRALPWLNAVCLTLASMSMISGSGGGVEFHFSIFMVIAAAAYYEDTRIIGMMTALFAVQHVAGYLFVPQLVFGTDSYPILMVGLHALFLLMTSVFTLLQIRSKHRITEQLELDKKEKDLQLAELLEEVRELSDRIGSTASLVSSTSESNMGINLEMGRAYTDVLGGLGDQRHSIEQMGSLLNEVSEPIRLAFISSAEGQREAAATEEMLASSHAHFQALESQMSRIYEAVTSGSEAVRTMQDTIRSTASAGALIREVADQTQLLALNASIEAARAGENGQGFGVVAAEIRKLASQSQAAAVEIQVGLNRLQEAGQRTTGHVMTGQLAVTQSSELLEVFSGGFRQVQQTVLTLLEFIKSTDSLMLDIHNGSAGVTEAMLQMTEVTEEGIAALETIVELSGQQSRGAKQIHQEIAALHELSRTLEKQFAAGA</sequence>
<feature type="transmembrane region" description="Helical" evidence="4">
    <location>
        <begin position="77"/>
        <end position="95"/>
    </location>
</feature>
<keyword evidence="4" id="KW-0812">Transmembrane</keyword>
<evidence type="ECO:0000259" key="5">
    <source>
        <dbReference type="PROSITE" id="PS50111"/>
    </source>
</evidence>
<feature type="transmembrane region" description="Helical" evidence="4">
    <location>
        <begin position="101"/>
        <end position="117"/>
    </location>
</feature>
<dbReference type="InterPro" id="IPR004089">
    <property type="entry name" value="MCPsignal_dom"/>
</dbReference>
<evidence type="ECO:0000256" key="1">
    <source>
        <dbReference type="ARBA" id="ARBA00023224"/>
    </source>
</evidence>
<evidence type="ECO:0000313" key="7">
    <source>
        <dbReference type="Proteomes" id="UP001469365"/>
    </source>
</evidence>
<reference evidence="6 7" key="1">
    <citation type="submission" date="2024-04" db="EMBL/GenBank/DDBJ databases">
        <title>draft genome sequnece of Paenibacillus filicis.</title>
        <authorList>
            <person name="Kim D.-U."/>
        </authorList>
    </citation>
    <scope>NUCLEOTIDE SEQUENCE [LARGE SCALE GENOMIC DNA]</scope>
    <source>
        <strain evidence="6 7">KACC14197</strain>
    </source>
</reference>
<dbReference type="PROSITE" id="PS50111">
    <property type="entry name" value="CHEMOTAXIS_TRANSDUC_2"/>
    <property type="match status" value="1"/>
</dbReference>
<feature type="coiled-coil region" evidence="3">
    <location>
        <begin position="181"/>
        <end position="208"/>
    </location>
</feature>
<dbReference type="EMBL" id="JBBPCC010000024">
    <property type="protein sequence ID" value="MEK8131812.1"/>
    <property type="molecule type" value="Genomic_DNA"/>
</dbReference>
<protein>
    <submittedName>
        <fullName evidence="6">Methyl-accepting chemotaxis protein</fullName>
    </submittedName>
</protein>
<keyword evidence="3" id="KW-0175">Coiled coil</keyword>
<feature type="transmembrane region" description="Helical" evidence="4">
    <location>
        <begin position="50"/>
        <end position="70"/>
    </location>
</feature>
<keyword evidence="4" id="KW-0472">Membrane</keyword>
<keyword evidence="4" id="KW-1133">Transmembrane helix</keyword>
<dbReference type="Gene3D" id="1.10.287.950">
    <property type="entry name" value="Methyl-accepting chemotaxis protein"/>
    <property type="match status" value="1"/>
</dbReference>
<evidence type="ECO:0000256" key="4">
    <source>
        <dbReference type="SAM" id="Phobius"/>
    </source>
</evidence>
<dbReference type="PANTHER" id="PTHR32089:SF112">
    <property type="entry name" value="LYSOZYME-LIKE PROTEIN-RELATED"/>
    <property type="match status" value="1"/>
</dbReference>
<feature type="transmembrane region" description="Helical" evidence="4">
    <location>
        <begin position="122"/>
        <end position="141"/>
    </location>
</feature>
<accession>A0ABU9DSE7</accession>
<dbReference type="PANTHER" id="PTHR32089">
    <property type="entry name" value="METHYL-ACCEPTING CHEMOTAXIS PROTEIN MCPB"/>
    <property type="match status" value="1"/>
</dbReference>
<dbReference type="RefSeq" id="WP_341418944.1">
    <property type="nucleotide sequence ID" value="NZ_JBBPCC010000024.1"/>
</dbReference>